<dbReference type="InterPro" id="IPR006016">
    <property type="entry name" value="UspA"/>
</dbReference>
<evidence type="ECO:0000313" key="3">
    <source>
        <dbReference type="EMBL" id="NYI42002.1"/>
    </source>
</evidence>
<feature type="domain" description="UspA" evidence="2">
    <location>
        <begin position="1"/>
        <end position="141"/>
    </location>
</feature>
<dbReference type="CDD" id="cd00293">
    <property type="entry name" value="USP-like"/>
    <property type="match status" value="1"/>
</dbReference>
<comment type="similarity">
    <text evidence="1">Belongs to the universal stress protein A family.</text>
</comment>
<dbReference type="SUPFAM" id="SSF52402">
    <property type="entry name" value="Adenine nucleotide alpha hydrolases-like"/>
    <property type="match status" value="1"/>
</dbReference>
<dbReference type="OrthoDB" id="4945342at2"/>
<name>A0A7Z0CKM4_9MICO</name>
<dbReference type="Proteomes" id="UP000547973">
    <property type="component" value="Unassembled WGS sequence"/>
</dbReference>
<evidence type="ECO:0000259" key="2">
    <source>
        <dbReference type="Pfam" id="PF00582"/>
    </source>
</evidence>
<reference evidence="3 4" key="1">
    <citation type="submission" date="2020-07" db="EMBL/GenBank/DDBJ databases">
        <title>Sequencing the genomes of 1000 actinobacteria strains.</title>
        <authorList>
            <person name="Klenk H.-P."/>
        </authorList>
    </citation>
    <scope>NUCLEOTIDE SEQUENCE [LARGE SCALE GENOMIC DNA]</scope>
    <source>
        <strain evidence="3 4">DSM 19970</strain>
    </source>
</reference>
<proteinExistence type="inferred from homology"/>
<organism evidence="3 4">
    <name type="scientific">Demequina lutea</name>
    <dbReference type="NCBI Taxonomy" id="431489"/>
    <lineage>
        <taxon>Bacteria</taxon>
        <taxon>Bacillati</taxon>
        <taxon>Actinomycetota</taxon>
        <taxon>Actinomycetes</taxon>
        <taxon>Micrococcales</taxon>
        <taxon>Demequinaceae</taxon>
        <taxon>Demequina</taxon>
    </lineage>
</organism>
<dbReference type="Gene3D" id="3.40.50.620">
    <property type="entry name" value="HUPs"/>
    <property type="match status" value="1"/>
</dbReference>
<dbReference type="PANTHER" id="PTHR46268">
    <property type="entry name" value="STRESS RESPONSE PROTEIN NHAX"/>
    <property type="match status" value="1"/>
</dbReference>
<dbReference type="InterPro" id="IPR014729">
    <property type="entry name" value="Rossmann-like_a/b/a_fold"/>
</dbReference>
<dbReference type="AlphaFoldDB" id="A0A7Z0CKM4"/>
<accession>A0A7Z0CKM4</accession>
<sequence length="145" mass="15157">MIDVVLVAVNDSTPAFAAATVAVEYAERLGARVHAVTVLEPWLVGRVHEDAGLIDIRHRREQAGDAALRHVAALGAAAGVEVSGVRREGPVAAAILEEAVSVGAGLIVLARVSRRGHALPYVGSETLRVLEFATVPVLVVPTHPQ</sequence>
<dbReference type="EMBL" id="JACBZO010000001">
    <property type="protein sequence ID" value="NYI42002.1"/>
    <property type="molecule type" value="Genomic_DNA"/>
</dbReference>
<gene>
    <name evidence="3" type="ORF">BKA03_002121</name>
</gene>
<evidence type="ECO:0000256" key="1">
    <source>
        <dbReference type="ARBA" id="ARBA00008791"/>
    </source>
</evidence>
<protein>
    <submittedName>
        <fullName evidence="3">Nucleotide-binding universal stress UspA family protein</fullName>
    </submittedName>
</protein>
<dbReference type="RefSeq" id="WP_062075995.1">
    <property type="nucleotide sequence ID" value="NZ_BBRC01000015.1"/>
</dbReference>
<comment type="caution">
    <text evidence="3">The sequence shown here is derived from an EMBL/GenBank/DDBJ whole genome shotgun (WGS) entry which is preliminary data.</text>
</comment>
<evidence type="ECO:0000313" key="4">
    <source>
        <dbReference type="Proteomes" id="UP000547973"/>
    </source>
</evidence>
<keyword evidence="4" id="KW-1185">Reference proteome</keyword>
<dbReference type="PANTHER" id="PTHR46268:SF6">
    <property type="entry name" value="UNIVERSAL STRESS PROTEIN UP12"/>
    <property type="match status" value="1"/>
</dbReference>
<dbReference type="Pfam" id="PF00582">
    <property type="entry name" value="Usp"/>
    <property type="match status" value="1"/>
</dbReference>